<feature type="transmembrane region" description="Helical" evidence="1">
    <location>
        <begin position="145"/>
        <end position="165"/>
    </location>
</feature>
<evidence type="ECO:0000313" key="3">
    <source>
        <dbReference type="EMBL" id="TFD97297.1"/>
    </source>
</evidence>
<keyword evidence="4" id="KW-1185">Reference proteome</keyword>
<dbReference type="Gene3D" id="1.20.144.10">
    <property type="entry name" value="Phosphatidic acid phosphatase type 2/haloperoxidase"/>
    <property type="match status" value="2"/>
</dbReference>
<keyword evidence="1" id="KW-1133">Transmembrane helix</keyword>
<dbReference type="EMBL" id="SOML01000003">
    <property type="protein sequence ID" value="TFD97297.1"/>
    <property type="molecule type" value="Genomic_DNA"/>
</dbReference>
<feature type="transmembrane region" description="Helical" evidence="1">
    <location>
        <begin position="119"/>
        <end position="138"/>
    </location>
</feature>
<name>A0A4Y8L4T5_9BACT</name>
<dbReference type="STRING" id="1121485.GCA_000426485_01128"/>
<dbReference type="SMART" id="SM00014">
    <property type="entry name" value="acidPPc"/>
    <property type="match status" value="1"/>
</dbReference>
<reference evidence="3 4" key="1">
    <citation type="submission" date="2019-03" db="EMBL/GenBank/DDBJ databases">
        <title>San Antonio Military Medical Center submission to MRSN (WRAIR), pending publication.</title>
        <authorList>
            <person name="Blyth D.M."/>
            <person name="Mccarthy S.L."/>
            <person name="Schall S.E."/>
            <person name="Stam J.A."/>
            <person name="Ong A.C."/>
            <person name="Mcgann P.T."/>
        </authorList>
    </citation>
    <scope>NUCLEOTIDE SEQUENCE [LARGE SCALE GENOMIC DNA]</scope>
    <source>
        <strain evidence="3 4">MRSN571793</strain>
    </source>
</reference>
<dbReference type="Proteomes" id="UP000297861">
    <property type="component" value="Unassembled WGS sequence"/>
</dbReference>
<evidence type="ECO:0000313" key="4">
    <source>
        <dbReference type="Proteomes" id="UP000297861"/>
    </source>
</evidence>
<accession>A0A4Y8L4T5</accession>
<dbReference type="RefSeq" id="WP_051290558.1">
    <property type="nucleotide sequence ID" value="NZ_JAWZLG010000100.1"/>
</dbReference>
<feature type="domain" description="Phosphatidic acid phosphatase type 2/haloperoxidase" evidence="2">
    <location>
        <begin position="70"/>
        <end position="186"/>
    </location>
</feature>
<sequence length="244" mass="28371">MIGYENDAERLVEEILPYERNAFLWLNEAHNIFWDSFMWIYSEKTTWIPLVIVALLVFIYKVKWKEAAILIFCMILLGVLCDQLSAGLIKNTFERLRPTHHPDFKNFVTIVNDYRGGRFGFVSAHAANGFGIATFLSLMFKYRRFTVIIFTWAILTSYSRIYLGVHFISDIIGGMIVGSIIGFLVYLLLQYCRIKVLNHTPQQLKIPLYSKVRANILSLTIVIIVTTIFIISFCNFMFGFSWLF</sequence>
<feature type="transmembrane region" description="Helical" evidence="1">
    <location>
        <begin position="46"/>
        <end position="62"/>
    </location>
</feature>
<dbReference type="OrthoDB" id="9789113at2"/>
<protein>
    <submittedName>
        <fullName evidence="3">Phosphatase PAP2 family protein</fullName>
    </submittedName>
</protein>
<dbReference type="PANTHER" id="PTHR14969">
    <property type="entry name" value="SPHINGOSINE-1-PHOSPHATE PHOSPHOHYDROLASE"/>
    <property type="match status" value="1"/>
</dbReference>
<keyword evidence="1" id="KW-0472">Membrane</keyword>
<dbReference type="InterPro" id="IPR000326">
    <property type="entry name" value="PAP2/HPO"/>
</dbReference>
<dbReference type="InterPro" id="IPR036938">
    <property type="entry name" value="PAP2/HPO_sf"/>
</dbReference>
<comment type="caution">
    <text evidence="3">The sequence shown here is derived from an EMBL/GenBank/DDBJ whole genome shotgun (WGS) entry which is preliminary data.</text>
</comment>
<dbReference type="SUPFAM" id="SSF48317">
    <property type="entry name" value="Acid phosphatase/Vanadium-dependent haloperoxidase"/>
    <property type="match status" value="1"/>
</dbReference>
<proteinExistence type="predicted"/>
<dbReference type="Pfam" id="PF01569">
    <property type="entry name" value="PAP2"/>
    <property type="match status" value="1"/>
</dbReference>
<evidence type="ECO:0000256" key="1">
    <source>
        <dbReference type="SAM" id="Phobius"/>
    </source>
</evidence>
<dbReference type="CDD" id="cd03395">
    <property type="entry name" value="PAP2_like_4"/>
    <property type="match status" value="1"/>
</dbReference>
<feature type="transmembrane region" description="Helical" evidence="1">
    <location>
        <begin position="171"/>
        <end position="191"/>
    </location>
</feature>
<keyword evidence="1" id="KW-0812">Transmembrane</keyword>
<feature type="transmembrane region" description="Helical" evidence="1">
    <location>
        <begin position="212"/>
        <end position="238"/>
    </location>
</feature>
<dbReference type="AlphaFoldDB" id="A0A4Y8L4T5"/>
<evidence type="ECO:0000259" key="2">
    <source>
        <dbReference type="SMART" id="SM00014"/>
    </source>
</evidence>
<organism evidence="3 4">
    <name type="scientific">Dysgonomonas capnocytophagoides</name>
    <dbReference type="NCBI Taxonomy" id="45254"/>
    <lineage>
        <taxon>Bacteria</taxon>
        <taxon>Pseudomonadati</taxon>
        <taxon>Bacteroidota</taxon>
        <taxon>Bacteroidia</taxon>
        <taxon>Bacteroidales</taxon>
        <taxon>Dysgonomonadaceae</taxon>
        <taxon>Dysgonomonas</taxon>
    </lineage>
</organism>
<feature type="transmembrane region" description="Helical" evidence="1">
    <location>
        <begin position="69"/>
        <end position="89"/>
    </location>
</feature>
<dbReference type="PANTHER" id="PTHR14969:SF13">
    <property type="entry name" value="AT30094P"/>
    <property type="match status" value="1"/>
</dbReference>
<gene>
    <name evidence="3" type="ORF">E2605_06410</name>
</gene>